<comment type="caution">
    <text evidence="1">The sequence shown here is derived from an EMBL/GenBank/DDBJ whole genome shotgun (WGS) entry which is preliminary data.</text>
</comment>
<name>H7FS31_FLAFP</name>
<evidence type="ECO:0000313" key="2">
    <source>
        <dbReference type="Proteomes" id="UP000005566"/>
    </source>
</evidence>
<dbReference type="AlphaFoldDB" id="H7FS31"/>
<organism evidence="1 2">
    <name type="scientific">Flavobacterium frigoris (strain PS1)</name>
    <dbReference type="NCBI Taxonomy" id="1086011"/>
    <lineage>
        <taxon>Bacteria</taxon>
        <taxon>Pseudomonadati</taxon>
        <taxon>Bacteroidota</taxon>
        <taxon>Flavobacteriia</taxon>
        <taxon>Flavobacteriales</taxon>
        <taxon>Flavobacteriaceae</taxon>
        <taxon>Flavobacterium</taxon>
    </lineage>
</organism>
<dbReference type="PATRIC" id="fig|1086011.3.peg.2134"/>
<dbReference type="STRING" id="1086011.HJ01_02181"/>
<dbReference type="Proteomes" id="UP000005566">
    <property type="component" value="Unassembled WGS sequence"/>
</dbReference>
<accession>H7FS31</accession>
<evidence type="ECO:0000313" key="1">
    <source>
        <dbReference type="EMBL" id="EIA08459.1"/>
    </source>
</evidence>
<gene>
    <name evidence="1" type="ORF">HJ01_02181</name>
</gene>
<proteinExistence type="predicted"/>
<sequence length="38" mass="4773">MKVLNKFDESYYSEIGNYEYKLIEIYTFYNNLEYFKEA</sequence>
<keyword evidence="2" id="KW-1185">Reference proteome</keyword>
<reference evidence="1 2" key="1">
    <citation type="journal article" date="2014" name="Acta Crystallogr. D">
        <title>Structure-based characterization and antifreeze properties of a hyperactive ice-binding protein from the Antarctic bacterium Flavobacterium frigoris PS1.</title>
        <authorList>
            <person name="Do H."/>
            <person name="Kim S.J."/>
            <person name="Kim H.J."/>
            <person name="Lee J.H."/>
        </authorList>
    </citation>
    <scope>NUCLEOTIDE SEQUENCE [LARGE SCALE GENOMIC DNA]</scope>
    <source>
        <strain evidence="1 2">PS1</strain>
    </source>
</reference>
<protein>
    <submittedName>
        <fullName evidence="1">Uncharacterized protein</fullName>
    </submittedName>
</protein>
<dbReference type="EMBL" id="AHKF01000018">
    <property type="protein sequence ID" value="EIA08459.1"/>
    <property type="molecule type" value="Genomic_DNA"/>
</dbReference>